<organism evidence="4 5">
    <name type="scientific">Plectus sambesii</name>
    <dbReference type="NCBI Taxonomy" id="2011161"/>
    <lineage>
        <taxon>Eukaryota</taxon>
        <taxon>Metazoa</taxon>
        <taxon>Ecdysozoa</taxon>
        <taxon>Nematoda</taxon>
        <taxon>Chromadorea</taxon>
        <taxon>Plectida</taxon>
        <taxon>Plectina</taxon>
        <taxon>Plectoidea</taxon>
        <taxon>Plectidae</taxon>
        <taxon>Plectus</taxon>
    </lineage>
</organism>
<name>A0A914W6A5_9BILA</name>
<keyword evidence="2" id="KW-0732">Signal</keyword>
<dbReference type="GO" id="GO:0042302">
    <property type="term" value="F:structural constituent of cuticle"/>
    <property type="evidence" value="ECO:0007669"/>
    <property type="project" value="UniProtKB-KW"/>
</dbReference>
<reference evidence="5" key="1">
    <citation type="submission" date="2022-11" db="UniProtKB">
        <authorList>
            <consortium name="WormBaseParasite"/>
        </authorList>
    </citation>
    <scope>IDENTIFICATION</scope>
</reference>
<proteinExistence type="predicted"/>
<protein>
    <submittedName>
        <fullName evidence="5">ZP domain-containing protein</fullName>
    </submittedName>
</protein>
<evidence type="ECO:0000313" key="5">
    <source>
        <dbReference type="WBParaSite" id="PSAMB.scaffold314size57232.g4567.t1"/>
    </source>
</evidence>
<dbReference type="Proteomes" id="UP000887566">
    <property type="component" value="Unplaced"/>
</dbReference>
<evidence type="ECO:0000256" key="1">
    <source>
        <dbReference type="ARBA" id="ARBA00022460"/>
    </source>
</evidence>
<dbReference type="PROSITE" id="PS51034">
    <property type="entry name" value="ZP_2"/>
    <property type="match status" value="1"/>
</dbReference>
<accession>A0A914W6A5</accession>
<dbReference type="PANTHER" id="PTHR22907">
    <property type="entry name" value="GH04558P"/>
    <property type="match status" value="1"/>
</dbReference>
<dbReference type="InterPro" id="IPR001507">
    <property type="entry name" value="ZP_dom"/>
</dbReference>
<evidence type="ECO:0000259" key="3">
    <source>
        <dbReference type="PROSITE" id="PS51034"/>
    </source>
</evidence>
<keyword evidence="1" id="KW-0193">Cuticle</keyword>
<dbReference type="InterPro" id="IPR056953">
    <property type="entry name" value="CUT_N"/>
</dbReference>
<evidence type="ECO:0000313" key="4">
    <source>
        <dbReference type="Proteomes" id="UP000887566"/>
    </source>
</evidence>
<feature type="domain" description="ZP" evidence="3">
    <location>
        <begin position="103"/>
        <end position="186"/>
    </location>
</feature>
<evidence type="ECO:0000256" key="2">
    <source>
        <dbReference type="ARBA" id="ARBA00022729"/>
    </source>
</evidence>
<dbReference type="WBParaSite" id="PSAMB.scaffold314size57232.g4567.t1">
    <property type="protein sequence ID" value="PSAMB.scaffold314size57232.g4567.t1"/>
    <property type="gene ID" value="PSAMB.scaffold314size57232.g4567"/>
</dbReference>
<sequence>MACDWREQLRWPSGLVGVVSTAIVMAEGAHPASRPTELTRRGSPGWYHREVVNLQRFRPAGRRLRRTDAAGRLGGFCAAPDELVVAVNGIAIDNEIVAPPQVECTQNGIRLRVPTRNPFLGRIFVKGESDTPECSTGTAGPQNYRDASGDSTFSLSFDRCGMYRLRMLNPRGMMYTTTIVVSFHPM</sequence>
<dbReference type="Pfam" id="PF25057">
    <property type="entry name" value="CUT_N"/>
    <property type="match status" value="1"/>
</dbReference>
<keyword evidence="4" id="KW-1185">Reference proteome</keyword>
<dbReference type="AlphaFoldDB" id="A0A914W6A5"/>
<dbReference type="InterPro" id="IPR051962">
    <property type="entry name" value="Cuticlin"/>
</dbReference>
<dbReference type="PANTHER" id="PTHR22907:SF54">
    <property type="entry name" value="GH04558P"/>
    <property type="match status" value="1"/>
</dbReference>